<dbReference type="GeneID" id="27354503"/>
<evidence type="ECO:0000256" key="5">
    <source>
        <dbReference type="ARBA" id="ARBA00022989"/>
    </source>
</evidence>
<dbReference type="Proteomes" id="UP000053342">
    <property type="component" value="Unassembled WGS sequence"/>
</dbReference>
<evidence type="ECO:0000256" key="4">
    <source>
        <dbReference type="ARBA" id="ARBA00022692"/>
    </source>
</evidence>
<feature type="transmembrane region" description="Helical" evidence="9">
    <location>
        <begin position="549"/>
        <end position="571"/>
    </location>
</feature>
<dbReference type="InterPro" id="IPR011701">
    <property type="entry name" value="MFS"/>
</dbReference>
<dbReference type="GO" id="GO:0005886">
    <property type="term" value="C:plasma membrane"/>
    <property type="evidence" value="ECO:0007669"/>
    <property type="project" value="UniProtKB-SubCell"/>
</dbReference>
<dbReference type="RefSeq" id="XP_016267009.1">
    <property type="nucleotide sequence ID" value="XM_016403112.1"/>
</dbReference>
<keyword evidence="4 9" id="KW-0812">Transmembrane</keyword>
<feature type="transmembrane region" description="Helical" evidence="9">
    <location>
        <begin position="515"/>
        <end position="537"/>
    </location>
</feature>
<feature type="transmembrane region" description="Helical" evidence="9">
    <location>
        <begin position="416"/>
        <end position="435"/>
    </location>
</feature>
<comment type="subcellular location">
    <subcellularLocation>
        <location evidence="1">Cell membrane</location>
        <topology evidence="1">Multi-pass membrane protein</topology>
    </subcellularLocation>
</comment>
<dbReference type="VEuPathDB" id="FungiDB:PV06_02429"/>
<dbReference type="GO" id="GO:0022857">
    <property type="term" value="F:transmembrane transporter activity"/>
    <property type="evidence" value="ECO:0007669"/>
    <property type="project" value="InterPro"/>
</dbReference>
<keyword evidence="12" id="KW-1185">Reference proteome</keyword>
<keyword evidence="6 9" id="KW-0472">Membrane</keyword>
<evidence type="ECO:0000313" key="11">
    <source>
        <dbReference type="EMBL" id="KIW46793.1"/>
    </source>
</evidence>
<evidence type="ECO:0000256" key="2">
    <source>
        <dbReference type="ARBA" id="ARBA00022448"/>
    </source>
</evidence>
<proteinExistence type="inferred from homology"/>
<evidence type="ECO:0000256" key="1">
    <source>
        <dbReference type="ARBA" id="ARBA00004651"/>
    </source>
</evidence>
<dbReference type="Pfam" id="PF07690">
    <property type="entry name" value="MFS_1"/>
    <property type="match status" value="1"/>
</dbReference>
<keyword evidence="2" id="KW-0813">Transport</keyword>
<gene>
    <name evidence="11" type="ORF">PV06_02429</name>
</gene>
<organism evidence="11 12">
    <name type="scientific">Exophiala oligosperma</name>
    <dbReference type="NCBI Taxonomy" id="215243"/>
    <lineage>
        <taxon>Eukaryota</taxon>
        <taxon>Fungi</taxon>
        <taxon>Dikarya</taxon>
        <taxon>Ascomycota</taxon>
        <taxon>Pezizomycotina</taxon>
        <taxon>Eurotiomycetes</taxon>
        <taxon>Chaetothyriomycetidae</taxon>
        <taxon>Chaetothyriales</taxon>
        <taxon>Herpotrichiellaceae</taxon>
        <taxon>Exophiala</taxon>
    </lineage>
</organism>
<sequence length="637" mass="70059">MHCSRMCKLCTFYSPSHLVMFTPEGFFDISKCFFYPAVSLFLFSPSPLLPFLLHFHDTNTLFSMILEDSSTAGADMAKADPEMQQRFSNIPDTEASWRIFLTRETPTTRTLEHSWAGSGTTDDPFLVEFLPHDVRNPKHFTRVQKWTFCTIQAVACLSIAMASSAYSGGIKQVIEHFHCDQEVATLGLALFVLGYALGPLLWAPLSELYGRQVVFFITFGALTAFNVGTAVAQNIETLLVLRFLGGTFGSSPFTNAGGVISDLFDSNERGLVSTLFAAAPSLGPALGPIIGGFMGMTVGWRWIMGLLAIMSGVLWLMGSFLVPETYAPVLLQHRAAILSKHTGKVYISALDKDNKKTPGQLLKVTLLRPWQLLFREPICLLSSIYIAIVYGILYLSFGAFPIVFEGHRGWNQGVSGLAFLGVAVGMFSALCYYIWDDNHRFIRLCRASPGGIAPPEARLPPTLVASVALPIGLFWFAWTNYPSIHWIVPIMATVPFGFGLLLLFLSLINYLIDCYLIYAASVLAANSVLRSLLGFAFPLFTRQMFQNLGIHWGSTIPAALAAVCVPFPFLFYKYGEKIRLNCKYAAEAAEFAERMKKAQMGASEVSIDTPPAAEGGEKADGRSLDEGEIAISQTGRD</sequence>
<evidence type="ECO:0000259" key="10">
    <source>
        <dbReference type="PROSITE" id="PS50850"/>
    </source>
</evidence>
<dbReference type="FunFam" id="1.20.1250.20:FF:000266">
    <property type="entry name" value="MFS multidrug transporter, putative"/>
    <property type="match status" value="1"/>
</dbReference>
<feature type="region of interest" description="Disordered" evidence="8">
    <location>
        <begin position="601"/>
        <end position="637"/>
    </location>
</feature>
<feature type="transmembrane region" description="Helical" evidence="9">
    <location>
        <begin position="214"/>
        <end position="235"/>
    </location>
</feature>
<dbReference type="EMBL" id="KN847333">
    <property type="protein sequence ID" value="KIW46793.1"/>
    <property type="molecule type" value="Genomic_DNA"/>
</dbReference>
<dbReference type="InterPro" id="IPR036259">
    <property type="entry name" value="MFS_trans_sf"/>
</dbReference>
<accession>A0A0D2DUG7</accession>
<dbReference type="AlphaFoldDB" id="A0A0D2DUG7"/>
<keyword evidence="5 9" id="KW-1133">Transmembrane helix</keyword>
<feature type="transmembrane region" description="Helical" evidence="9">
    <location>
        <begin position="484"/>
        <end position="508"/>
    </location>
</feature>
<keyword evidence="3" id="KW-1003">Cell membrane</keyword>
<evidence type="ECO:0000256" key="3">
    <source>
        <dbReference type="ARBA" id="ARBA00022475"/>
    </source>
</evidence>
<reference evidence="11 12" key="1">
    <citation type="submission" date="2015-01" db="EMBL/GenBank/DDBJ databases">
        <title>The Genome Sequence of Exophiala oligosperma CBS72588.</title>
        <authorList>
            <consortium name="The Broad Institute Genomics Platform"/>
            <person name="Cuomo C."/>
            <person name="de Hoog S."/>
            <person name="Gorbushina A."/>
            <person name="Stielow B."/>
            <person name="Teixiera M."/>
            <person name="Abouelleil A."/>
            <person name="Chapman S.B."/>
            <person name="Priest M."/>
            <person name="Young S.K."/>
            <person name="Wortman J."/>
            <person name="Nusbaum C."/>
            <person name="Birren B."/>
        </authorList>
    </citation>
    <scope>NUCLEOTIDE SEQUENCE [LARGE SCALE GENOMIC DNA]</scope>
    <source>
        <strain evidence="11 12">CBS 72588</strain>
    </source>
</reference>
<evidence type="ECO:0000256" key="9">
    <source>
        <dbReference type="SAM" id="Phobius"/>
    </source>
</evidence>
<dbReference type="HOGENOM" id="CLU_008455_11_6_1"/>
<dbReference type="STRING" id="215243.A0A0D2DUG7"/>
<feature type="transmembrane region" description="Helical" evidence="9">
    <location>
        <begin position="146"/>
        <end position="163"/>
    </location>
</feature>
<feature type="transmembrane region" description="Helical" evidence="9">
    <location>
        <begin position="302"/>
        <end position="322"/>
    </location>
</feature>
<evidence type="ECO:0000256" key="6">
    <source>
        <dbReference type="ARBA" id="ARBA00023136"/>
    </source>
</evidence>
<dbReference type="PANTHER" id="PTHR23502:SF186">
    <property type="entry name" value="MAJOR FACILITATOR SUPERFAMILY (MFS) PROFILE DOMAIN-CONTAINING PROTEIN"/>
    <property type="match status" value="1"/>
</dbReference>
<dbReference type="PROSITE" id="PS50850">
    <property type="entry name" value="MFS"/>
    <property type="match status" value="1"/>
</dbReference>
<dbReference type="CDD" id="cd17323">
    <property type="entry name" value="MFS_Tpo1_MDR_like"/>
    <property type="match status" value="1"/>
</dbReference>
<dbReference type="Gene3D" id="1.20.1250.20">
    <property type="entry name" value="MFS general substrate transporter like domains"/>
    <property type="match status" value="1"/>
</dbReference>
<comment type="similarity">
    <text evidence="7">Belongs to the major facilitator superfamily. DHA1 family. Polyamines/proton antiporter (TC 2.A.1.2.16) subfamily.</text>
</comment>
<feature type="transmembrane region" description="Helical" evidence="9">
    <location>
        <begin position="183"/>
        <end position="202"/>
    </location>
</feature>
<protein>
    <recommendedName>
        <fullName evidence="10">Major facilitator superfamily (MFS) profile domain-containing protein</fullName>
    </recommendedName>
</protein>
<feature type="domain" description="Major facilitator superfamily (MFS) profile" evidence="10">
    <location>
        <begin position="148"/>
        <end position="576"/>
    </location>
</feature>
<feature type="compositionally biased region" description="Basic and acidic residues" evidence="8">
    <location>
        <begin position="615"/>
        <end position="625"/>
    </location>
</feature>
<evidence type="ECO:0000313" key="12">
    <source>
        <dbReference type="Proteomes" id="UP000053342"/>
    </source>
</evidence>
<dbReference type="InterPro" id="IPR020846">
    <property type="entry name" value="MFS_dom"/>
</dbReference>
<evidence type="ECO:0000256" key="8">
    <source>
        <dbReference type="SAM" id="MobiDB-lite"/>
    </source>
</evidence>
<feature type="transmembrane region" description="Helical" evidence="9">
    <location>
        <begin position="33"/>
        <end position="55"/>
    </location>
</feature>
<name>A0A0D2DUG7_9EURO</name>
<feature type="transmembrane region" description="Helical" evidence="9">
    <location>
        <begin position="378"/>
        <end position="404"/>
    </location>
</feature>
<dbReference type="SUPFAM" id="SSF103473">
    <property type="entry name" value="MFS general substrate transporter"/>
    <property type="match status" value="1"/>
</dbReference>
<evidence type="ECO:0000256" key="7">
    <source>
        <dbReference type="ARBA" id="ARBA00038459"/>
    </source>
</evidence>
<dbReference type="OrthoDB" id="446368at2759"/>
<dbReference type="PANTHER" id="PTHR23502">
    <property type="entry name" value="MAJOR FACILITATOR SUPERFAMILY"/>
    <property type="match status" value="1"/>
</dbReference>